<accession>A0ABY8VI75</accession>
<keyword evidence="1" id="KW-1133">Transmembrane helix</keyword>
<proteinExistence type="predicted"/>
<keyword evidence="1" id="KW-0472">Membrane</keyword>
<dbReference type="Proteomes" id="UP001238805">
    <property type="component" value="Chromosome"/>
</dbReference>
<dbReference type="EMBL" id="CP126970">
    <property type="protein sequence ID" value="WIM69360.1"/>
    <property type="molecule type" value="Genomic_DNA"/>
</dbReference>
<feature type="transmembrane region" description="Helical" evidence="1">
    <location>
        <begin position="30"/>
        <end position="51"/>
    </location>
</feature>
<keyword evidence="1" id="KW-0812">Transmembrane</keyword>
<dbReference type="RefSeq" id="WP_284873955.1">
    <property type="nucleotide sequence ID" value="NZ_CP126970.1"/>
</dbReference>
<keyword evidence="3" id="KW-1185">Reference proteome</keyword>
<name>A0ABY8VI75_9CORY</name>
<evidence type="ECO:0000313" key="3">
    <source>
        <dbReference type="Proteomes" id="UP001238805"/>
    </source>
</evidence>
<reference evidence="2 3" key="1">
    <citation type="submission" date="2023-05" db="EMBL/GenBank/DDBJ databases">
        <title>Corynebacterium suedekumii sp. nov. and Corynebacterium breve sp. nov. isolated from raw cow's milk.</title>
        <authorList>
            <person name="Baer M.K."/>
            <person name="Mehl L."/>
            <person name="Hellmuth R."/>
            <person name="Marke G."/>
            <person name="Lipski A."/>
        </authorList>
    </citation>
    <scope>NUCLEOTIDE SEQUENCE [LARGE SCALE GENOMIC DNA]</scope>
    <source>
        <strain evidence="2 3">LM112</strain>
    </source>
</reference>
<feature type="transmembrane region" description="Helical" evidence="1">
    <location>
        <begin position="63"/>
        <end position="85"/>
    </location>
</feature>
<sequence>MSLQRAQERCQQLRSTGRVEIPESLRHQALVLLGCLAFTAIGVAGLIARWSDLGSVGRMLTNAAVWMSLLAVGFFGVVGIPALLVQMRLRSSLVLTWDGIEEHRDNSGQRLQTSSLSWSDIEAVTGQYVGGRWPSKGAYTVFLHLRPEAYRRYHEGLSPMARRLEKANSRLFGAGSVALRRFQGGSKLLEQLLQRAHRDFGADPTTRRMT</sequence>
<protein>
    <submittedName>
        <fullName evidence="2">Uncharacterized protein</fullName>
    </submittedName>
</protein>
<evidence type="ECO:0000313" key="2">
    <source>
        <dbReference type="EMBL" id="WIM69360.1"/>
    </source>
</evidence>
<organism evidence="2 3">
    <name type="scientific">Corynebacterium suedekumii</name>
    <dbReference type="NCBI Taxonomy" id="3049801"/>
    <lineage>
        <taxon>Bacteria</taxon>
        <taxon>Bacillati</taxon>
        <taxon>Actinomycetota</taxon>
        <taxon>Actinomycetes</taxon>
        <taxon>Mycobacteriales</taxon>
        <taxon>Corynebacteriaceae</taxon>
        <taxon>Corynebacterium</taxon>
    </lineage>
</organism>
<evidence type="ECO:0000256" key="1">
    <source>
        <dbReference type="SAM" id="Phobius"/>
    </source>
</evidence>
<gene>
    <name evidence="2" type="ORF">QP029_08775</name>
</gene>